<protein>
    <submittedName>
        <fullName evidence="1">Uncharacterized protein</fullName>
    </submittedName>
</protein>
<reference evidence="1 2" key="1">
    <citation type="submission" date="2007-03" db="EMBL/GenBank/DDBJ databases">
        <authorList>
            <person name="Stal L."/>
            <person name="Ferriera S."/>
            <person name="Johnson J."/>
            <person name="Kravitz S."/>
            <person name="Beeson K."/>
            <person name="Sutton G."/>
            <person name="Rogers Y.-H."/>
            <person name="Friedman R."/>
            <person name="Frazier M."/>
            <person name="Venter J.C."/>
        </authorList>
    </citation>
    <scope>NUCLEOTIDE SEQUENCE [LARGE SCALE GENOMIC DNA]</scope>
    <source>
        <strain evidence="1 2">CCY0110</strain>
    </source>
</reference>
<name>A3IZ08_9CHRO</name>
<accession>A3IZ08</accession>
<dbReference type="EMBL" id="AAXW01000091">
    <property type="protein sequence ID" value="EAZ88309.1"/>
    <property type="molecule type" value="Genomic_DNA"/>
</dbReference>
<evidence type="ECO:0000313" key="1">
    <source>
        <dbReference type="EMBL" id="EAZ88309.1"/>
    </source>
</evidence>
<proteinExistence type="predicted"/>
<dbReference type="Proteomes" id="UP000003781">
    <property type="component" value="Unassembled WGS sequence"/>
</dbReference>
<keyword evidence="2" id="KW-1185">Reference proteome</keyword>
<gene>
    <name evidence="1" type="ORF">CY0110_14425</name>
</gene>
<organism evidence="1 2">
    <name type="scientific">Crocosphaera chwakensis CCY0110</name>
    <dbReference type="NCBI Taxonomy" id="391612"/>
    <lineage>
        <taxon>Bacteria</taxon>
        <taxon>Bacillati</taxon>
        <taxon>Cyanobacteriota</taxon>
        <taxon>Cyanophyceae</taxon>
        <taxon>Oscillatoriophycideae</taxon>
        <taxon>Chroococcales</taxon>
        <taxon>Aphanothecaceae</taxon>
        <taxon>Crocosphaera</taxon>
        <taxon>Crocosphaera chwakensis</taxon>
    </lineage>
</organism>
<comment type="caution">
    <text evidence="1">The sequence shown here is derived from an EMBL/GenBank/DDBJ whole genome shotgun (WGS) entry which is preliminary data.</text>
</comment>
<sequence>MNRIEKEMAKSLDSEAAKELLDIFHELSAKKYAGWAMDLEYFLWESTLQINDNPSTFSWKSL</sequence>
<evidence type="ECO:0000313" key="2">
    <source>
        <dbReference type="Proteomes" id="UP000003781"/>
    </source>
</evidence>
<dbReference type="AlphaFoldDB" id="A3IZ08"/>
<dbReference type="RefSeq" id="WP_008278626.1">
    <property type="nucleotide sequence ID" value="NZ_AAXW01000091.1"/>
</dbReference>
<dbReference type="OrthoDB" id="480302at2"/>